<accession>A0AAD4ND62</accession>
<proteinExistence type="predicted"/>
<feature type="compositionally biased region" description="Acidic residues" evidence="1">
    <location>
        <begin position="404"/>
        <end position="417"/>
    </location>
</feature>
<comment type="caution">
    <text evidence="3">The sequence shown here is derived from an EMBL/GenBank/DDBJ whole genome shotgun (WGS) entry which is preliminary data.</text>
</comment>
<evidence type="ECO:0000313" key="4">
    <source>
        <dbReference type="Proteomes" id="UP001201812"/>
    </source>
</evidence>
<feature type="compositionally biased region" description="Basic residues" evidence="1">
    <location>
        <begin position="384"/>
        <end position="394"/>
    </location>
</feature>
<feature type="chain" id="PRO_5041910751" evidence="2">
    <location>
        <begin position="19"/>
        <end position="578"/>
    </location>
</feature>
<evidence type="ECO:0000256" key="2">
    <source>
        <dbReference type="SAM" id="SignalP"/>
    </source>
</evidence>
<sequence>MRLFPAGLLLLFVGIVDGKYWKPSSWNWTPQSWHSRLKIHHGIVSAQSESESSEGDFPSVFKNSEVAFKEALTESGAEQLHNYESQADPDSVPDDSEFRDVVWKDFPKCPIRNFNLYLFVSCYMEYFGLKHYETFNKGRRALYSKKFKAIKLGAISALIEHYTGCDLDLTNYDDLEERERYKRMGRTISPQGSWIEECQSVYHRHTIELDIDQDSTNQHLKIKFSDNRGNKIHVERRDANSWRLAIGVAHKGIMVASRIDKHTLQFGLKCSLCGDSIEIIENCEQRRVLYSTGVTFHVPFVLVDSCVDEVESSASGDSKDVTQESISIEETVEEEPRPIRKSKLNSKIKSKRKQLRESTTKLRIKPKKRAKHKPMHDAVLKLKLTTKRQRKPKPKHDLNQESEPSTDAELELETESESEIKHRAETESEVEHEPEIEPEQEADPGQEAQAEPESEDEFETESIQEPEPNSEQESEPSTDTELEDVSESESEPKSEIKHGAESESEAEHEPELEPEQEADPGQEAEAEPESEDELETESIQEPEPSSKPEKLIDMPTTLEKKGHVINFGEQLFQRGPHG</sequence>
<evidence type="ECO:0000256" key="1">
    <source>
        <dbReference type="SAM" id="MobiDB-lite"/>
    </source>
</evidence>
<evidence type="ECO:0000313" key="3">
    <source>
        <dbReference type="EMBL" id="KAI1723635.1"/>
    </source>
</evidence>
<keyword evidence="4" id="KW-1185">Reference proteome</keyword>
<feature type="compositionally biased region" description="Basic and acidic residues" evidence="1">
    <location>
        <begin position="418"/>
        <end position="435"/>
    </location>
</feature>
<dbReference type="Proteomes" id="UP001201812">
    <property type="component" value="Unassembled WGS sequence"/>
</dbReference>
<feature type="compositionally biased region" description="Acidic residues" evidence="1">
    <location>
        <begin position="436"/>
        <end position="489"/>
    </location>
</feature>
<dbReference type="InterPro" id="IPR050972">
    <property type="entry name" value="SDr-like"/>
</dbReference>
<protein>
    <submittedName>
        <fullName evidence="3">Proteoglycan 4</fullName>
    </submittedName>
</protein>
<feature type="compositionally biased region" description="Basic and acidic residues" evidence="1">
    <location>
        <begin position="490"/>
        <end position="511"/>
    </location>
</feature>
<feature type="compositionally biased region" description="Basic residues" evidence="1">
    <location>
        <begin position="362"/>
        <end position="374"/>
    </location>
</feature>
<gene>
    <name evidence="3" type="ORF">DdX_03799</name>
</gene>
<feature type="compositionally biased region" description="Basic residues" evidence="1">
    <location>
        <begin position="339"/>
        <end position="354"/>
    </location>
</feature>
<feature type="compositionally biased region" description="Acidic residues" evidence="1">
    <location>
        <begin position="512"/>
        <end position="540"/>
    </location>
</feature>
<dbReference type="PANTHER" id="PTHR34403:SF17">
    <property type="entry name" value="RETINITIS PIGMENTOSA 1-LIKE 1 PROTEIN-LIKE"/>
    <property type="match status" value="1"/>
</dbReference>
<organism evidence="3 4">
    <name type="scientific">Ditylenchus destructor</name>
    <dbReference type="NCBI Taxonomy" id="166010"/>
    <lineage>
        <taxon>Eukaryota</taxon>
        <taxon>Metazoa</taxon>
        <taxon>Ecdysozoa</taxon>
        <taxon>Nematoda</taxon>
        <taxon>Chromadorea</taxon>
        <taxon>Rhabditida</taxon>
        <taxon>Tylenchina</taxon>
        <taxon>Tylenchomorpha</taxon>
        <taxon>Sphaerularioidea</taxon>
        <taxon>Anguinidae</taxon>
        <taxon>Anguininae</taxon>
        <taxon>Ditylenchus</taxon>
    </lineage>
</organism>
<name>A0AAD4ND62_9BILA</name>
<feature type="region of interest" description="Disordered" evidence="1">
    <location>
        <begin position="313"/>
        <end position="551"/>
    </location>
</feature>
<keyword evidence="2" id="KW-0732">Signal</keyword>
<dbReference type="PANTHER" id="PTHR34403">
    <property type="entry name" value="TOL-PAL SYSTEM PROTEIN TOLA"/>
    <property type="match status" value="1"/>
</dbReference>
<dbReference type="AlphaFoldDB" id="A0AAD4ND62"/>
<dbReference type="EMBL" id="JAKKPZ010000003">
    <property type="protein sequence ID" value="KAI1723635.1"/>
    <property type="molecule type" value="Genomic_DNA"/>
</dbReference>
<feature type="signal peptide" evidence="2">
    <location>
        <begin position="1"/>
        <end position="18"/>
    </location>
</feature>
<reference evidence="3" key="1">
    <citation type="submission" date="2022-01" db="EMBL/GenBank/DDBJ databases">
        <title>Genome Sequence Resource for Two Populations of Ditylenchus destructor, the Migratory Endoparasitic Phytonematode.</title>
        <authorList>
            <person name="Zhang H."/>
            <person name="Lin R."/>
            <person name="Xie B."/>
        </authorList>
    </citation>
    <scope>NUCLEOTIDE SEQUENCE</scope>
    <source>
        <strain evidence="3">BazhouSP</strain>
    </source>
</reference>